<dbReference type="AlphaFoldDB" id="A0A087B2P9"/>
<organism evidence="2 3">
    <name type="scientific">Bifidobacterium cuniculi</name>
    <dbReference type="NCBI Taxonomy" id="1688"/>
    <lineage>
        <taxon>Bacteria</taxon>
        <taxon>Bacillati</taxon>
        <taxon>Actinomycetota</taxon>
        <taxon>Actinomycetes</taxon>
        <taxon>Bifidobacteriales</taxon>
        <taxon>Bifidobacteriaceae</taxon>
        <taxon>Bifidobacterium</taxon>
    </lineage>
</organism>
<keyword evidence="1" id="KW-0472">Membrane</keyword>
<feature type="transmembrane region" description="Helical" evidence="1">
    <location>
        <begin position="21"/>
        <end position="46"/>
    </location>
</feature>
<feature type="transmembrane region" description="Helical" evidence="1">
    <location>
        <begin position="130"/>
        <end position="151"/>
    </location>
</feature>
<proteinExistence type="predicted"/>
<gene>
    <name evidence="2" type="ORF">BCUN_1065</name>
</gene>
<protein>
    <submittedName>
        <fullName evidence="2">Uncharacterized protein</fullName>
    </submittedName>
</protein>
<keyword evidence="1" id="KW-0812">Transmembrane</keyword>
<dbReference type="STRING" id="1688.BCUN_1065"/>
<dbReference type="Proteomes" id="UP000029067">
    <property type="component" value="Unassembled WGS sequence"/>
</dbReference>
<dbReference type="OrthoDB" id="4350441at2"/>
<feature type="transmembrane region" description="Helical" evidence="1">
    <location>
        <begin position="204"/>
        <end position="227"/>
    </location>
</feature>
<keyword evidence="1" id="KW-1133">Transmembrane helix</keyword>
<dbReference type="EMBL" id="JGYV01000002">
    <property type="protein sequence ID" value="KFI65299.1"/>
    <property type="molecule type" value="Genomic_DNA"/>
</dbReference>
<comment type="caution">
    <text evidence="2">The sequence shown here is derived from an EMBL/GenBank/DDBJ whole genome shotgun (WGS) entry which is preliminary data.</text>
</comment>
<feature type="transmembrane region" description="Helical" evidence="1">
    <location>
        <begin position="239"/>
        <end position="261"/>
    </location>
</feature>
<feature type="transmembrane region" description="Helical" evidence="1">
    <location>
        <begin position="52"/>
        <end position="74"/>
    </location>
</feature>
<reference evidence="2 3" key="1">
    <citation type="submission" date="2014-03" db="EMBL/GenBank/DDBJ databases">
        <title>Genomics of Bifidobacteria.</title>
        <authorList>
            <person name="Ventura M."/>
            <person name="Milani C."/>
            <person name="Lugli G.A."/>
        </authorList>
    </citation>
    <scope>NUCLEOTIDE SEQUENCE [LARGE SCALE GENOMIC DNA]</scope>
    <source>
        <strain evidence="2 3">LMG 10738</strain>
    </source>
</reference>
<feature type="transmembrane region" description="Helical" evidence="1">
    <location>
        <begin position="95"/>
        <end position="118"/>
    </location>
</feature>
<accession>A0A087B2P9</accession>
<keyword evidence="3" id="KW-1185">Reference proteome</keyword>
<feature type="transmembrane region" description="Helical" evidence="1">
    <location>
        <begin position="163"/>
        <end position="184"/>
    </location>
</feature>
<name>A0A087B2P9_9BIFI</name>
<dbReference type="RefSeq" id="WP_152598162.1">
    <property type="nucleotide sequence ID" value="NZ_JGYV01000002.1"/>
</dbReference>
<evidence type="ECO:0000313" key="3">
    <source>
        <dbReference type="Proteomes" id="UP000029067"/>
    </source>
</evidence>
<evidence type="ECO:0000256" key="1">
    <source>
        <dbReference type="SAM" id="Phobius"/>
    </source>
</evidence>
<sequence length="431" mass="47536">MGKVRQWWRGAVSLGAYGWRAWLGPWLFVATGVVDVLLLSLRFALLHGDAQLVTRFLACDMWVLMVLGCAVGAWDAARIMRMPALVVTVRRRYRAFLLAWVLTLVPVAVERFVVWGVALACSHSLWYRHAWWTLWMAMVVQVLGIGWGLAAGSCLGRLCSVRFAPVVAVVVMMVGASLLTDAGLGSPLFSPLGDTGASVSQVGLSLNPVPLCWQVVLLLGASCVFLLAHVERLRSWTVWTVPSLLLVLGCCVLLMASRFLLHVPPLLPHTEAPEECVKASTTICVYREHEDVAHETIADIDVQLDRLREQGYGFAVPDRIEEASARYDPSQGLPGRVSLGRLDGDPTTLATVKDDLFLTLATPAWCASWTSEEGPSDLEIDDVRRVAMQLRFVASGMTSERFRQEVDDTFEPMSRADTETLMKTLRGCAVR</sequence>
<evidence type="ECO:0000313" key="2">
    <source>
        <dbReference type="EMBL" id="KFI65299.1"/>
    </source>
</evidence>